<organism evidence="2">
    <name type="scientific">Blackfly microvirus SF02</name>
    <dbReference type="NCBI Taxonomy" id="2576452"/>
    <lineage>
        <taxon>Viruses</taxon>
        <taxon>Monodnaviria</taxon>
        <taxon>Sangervirae</taxon>
        <taxon>Phixviricota</taxon>
        <taxon>Malgrandaviricetes</taxon>
        <taxon>Petitvirales</taxon>
        <taxon>Microviridae</taxon>
        <taxon>Microvirus</taxon>
    </lineage>
</organism>
<proteinExistence type="predicted"/>
<name>A0A4P8PS30_9VIRU</name>
<feature type="transmembrane region" description="Helical" evidence="1">
    <location>
        <begin position="78"/>
        <end position="103"/>
    </location>
</feature>
<reference evidence="2" key="1">
    <citation type="submission" date="2018-12" db="EMBL/GenBank/DDBJ databases">
        <title>Singled stranded DNA viruses identified in blackflies (Austrosimulium ungulatum) sampled in New Zealand.</title>
        <authorList>
            <person name="Kraberger S."/>
            <person name="Fontenele R.S."/>
            <person name="Schmidlin K."/>
            <person name="Walters M."/>
            <person name="Varsani A."/>
        </authorList>
    </citation>
    <scope>NUCLEOTIDE SEQUENCE [LARGE SCALE GENOMIC DNA]</scope>
    <source>
        <strain evidence="2">069</strain>
    </source>
</reference>
<sequence length="112" mass="12788">MSPEPLFLASQSELWLLMKLLRLSSRILRRAVARRSFFKCYFFATMLLLCWFILVLSVPKSCSILSNIALNFGLDACIRLLLASAMLIESFSISSSVSLNIWIPRFMCFIAL</sequence>
<dbReference type="Proteomes" id="UP000324277">
    <property type="component" value="Genome"/>
</dbReference>
<protein>
    <submittedName>
        <fullName evidence="2">Uncharacterized protein</fullName>
    </submittedName>
</protein>
<keyword evidence="1" id="KW-1133">Transmembrane helix</keyword>
<keyword evidence="1" id="KW-0472">Membrane</keyword>
<dbReference type="EMBL" id="MK249158">
    <property type="protein sequence ID" value="QCQ84735.1"/>
    <property type="molecule type" value="Genomic_DNA"/>
</dbReference>
<evidence type="ECO:0000256" key="1">
    <source>
        <dbReference type="SAM" id="Phobius"/>
    </source>
</evidence>
<feature type="transmembrane region" description="Helical" evidence="1">
    <location>
        <begin position="36"/>
        <end position="58"/>
    </location>
</feature>
<evidence type="ECO:0000313" key="2">
    <source>
        <dbReference type="EMBL" id="QCQ84735.1"/>
    </source>
</evidence>
<accession>A0A4P8PS30</accession>
<keyword evidence="1" id="KW-0812">Transmembrane</keyword>